<keyword evidence="1" id="KW-0812">Transmembrane</keyword>
<dbReference type="EMBL" id="EU024653">
    <property type="protein sequence ID" value="ABS28765.1"/>
    <property type="molecule type" value="Genomic_DNA"/>
</dbReference>
<proteinExistence type="predicted"/>
<keyword evidence="1" id="KW-1133">Transmembrane helix</keyword>
<geneLocation type="mitochondrion" evidence="2"/>
<name>B4XEN4_9HYME</name>
<organism evidence="2">
    <name type="scientific">Polistes sp. MD1</name>
    <dbReference type="NCBI Taxonomy" id="454158"/>
    <lineage>
        <taxon>Eukaryota</taxon>
        <taxon>Metazoa</taxon>
        <taxon>Ecdysozoa</taxon>
        <taxon>Arthropoda</taxon>
        <taxon>Hexapoda</taxon>
        <taxon>Insecta</taxon>
        <taxon>Pterygota</taxon>
        <taxon>Neoptera</taxon>
        <taxon>Endopterygota</taxon>
        <taxon>Hymenoptera</taxon>
        <taxon>Apocrita</taxon>
        <taxon>Aculeata</taxon>
        <taxon>Vespoidea</taxon>
        <taxon>Vespidae</taxon>
        <taxon>Polistinae</taxon>
        <taxon>Polistini</taxon>
        <taxon>Polistes</taxon>
    </lineage>
</organism>
<evidence type="ECO:0000256" key="1">
    <source>
        <dbReference type="SAM" id="Phobius"/>
    </source>
</evidence>
<keyword evidence="2" id="KW-0496">Mitochondrion</keyword>
<evidence type="ECO:0000313" key="2">
    <source>
        <dbReference type="EMBL" id="ABS28765.1"/>
    </source>
</evidence>
<feature type="transmembrane region" description="Helical" evidence="1">
    <location>
        <begin position="6"/>
        <end position="25"/>
    </location>
</feature>
<accession>B4XEN4</accession>
<keyword evidence="1" id="KW-0472">Membrane</keyword>
<sequence>MPQISPLNWFLIFMFNIMIFYLMIIKMNYFMNFYYKNNNILKNKMKKMNWKF</sequence>
<protein>
    <submittedName>
        <fullName evidence="2">ATPase 8</fullName>
    </submittedName>
</protein>
<dbReference type="AlphaFoldDB" id="B4XEN4"/>
<gene>
    <name evidence="2" type="primary">ATP8</name>
</gene>
<reference evidence="2" key="1">
    <citation type="journal article" date="2008" name="Genome">
        <title>Mitochondrial genome organization and phylogeny of two vespid wasps.</title>
        <authorList>
            <person name="Cameron S.L."/>
            <person name="Dowton M."/>
            <person name="Castro L.R."/>
            <person name="Ruberu K."/>
            <person name="Whiting M.F."/>
            <person name="Austin A.D."/>
            <person name="Diement K."/>
            <person name="Stevens J."/>
        </authorList>
    </citation>
    <scope>NUCLEOTIDE SEQUENCE</scope>
</reference>